<feature type="domain" description="Gfd2/YDR514C-like C-terminal" evidence="2">
    <location>
        <begin position="201"/>
        <end position="357"/>
    </location>
</feature>
<dbReference type="PANTHER" id="PTHR28083:SF1">
    <property type="entry name" value="GOOD FOR FULL DBP5 ACTIVITY PROTEIN 2"/>
    <property type="match status" value="1"/>
</dbReference>
<keyword evidence="4" id="KW-1185">Reference proteome</keyword>
<dbReference type="SUPFAM" id="SSF53098">
    <property type="entry name" value="Ribonuclease H-like"/>
    <property type="match status" value="1"/>
</dbReference>
<evidence type="ECO:0000256" key="1">
    <source>
        <dbReference type="SAM" id="MobiDB-lite"/>
    </source>
</evidence>
<evidence type="ECO:0000313" key="3">
    <source>
        <dbReference type="EMBL" id="KAG0295199.1"/>
    </source>
</evidence>
<protein>
    <recommendedName>
        <fullName evidence="2">Gfd2/YDR514C-like C-terminal domain-containing protein</fullName>
    </recommendedName>
</protein>
<dbReference type="Gene3D" id="3.30.420.10">
    <property type="entry name" value="Ribonuclease H-like superfamily/Ribonuclease H"/>
    <property type="match status" value="1"/>
</dbReference>
<dbReference type="PANTHER" id="PTHR28083">
    <property type="entry name" value="GOOD FOR FULL DBP5 ACTIVITY PROTEIN 2"/>
    <property type="match status" value="1"/>
</dbReference>
<reference evidence="3 4" key="1">
    <citation type="journal article" date="2020" name="Fungal Divers.">
        <title>Resolving the Mortierellaceae phylogeny through synthesis of multi-gene phylogenetics and phylogenomics.</title>
        <authorList>
            <person name="Vandepol N."/>
            <person name="Liber J."/>
            <person name="Desiro A."/>
            <person name="Na H."/>
            <person name="Kennedy M."/>
            <person name="Barry K."/>
            <person name="Grigoriev I.V."/>
            <person name="Miller A.N."/>
            <person name="O'Donnell K."/>
            <person name="Stajich J.E."/>
            <person name="Bonito G."/>
        </authorList>
    </citation>
    <scope>NUCLEOTIDE SEQUENCE [LARGE SCALE GENOMIC DNA]</scope>
    <source>
        <strain evidence="3 4">AD045</strain>
    </source>
</reference>
<feature type="compositionally biased region" description="Acidic residues" evidence="1">
    <location>
        <begin position="168"/>
        <end position="178"/>
    </location>
</feature>
<evidence type="ECO:0000259" key="2">
    <source>
        <dbReference type="Pfam" id="PF21762"/>
    </source>
</evidence>
<gene>
    <name evidence="3" type="ORF">BGZ96_012301</name>
</gene>
<proteinExistence type="predicted"/>
<evidence type="ECO:0000313" key="4">
    <source>
        <dbReference type="Proteomes" id="UP001194696"/>
    </source>
</evidence>
<feature type="region of interest" description="Disordered" evidence="1">
    <location>
        <begin position="168"/>
        <end position="191"/>
    </location>
</feature>
<organism evidence="3 4">
    <name type="scientific">Linnemannia gamsii</name>
    <dbReference type="NCBI Taxonomy" id="64522"/>
    <lineage>
        <taxon>Eukaryota</taxon>
        <taxon>Fungi</taxon>
        <taxon>Fungi incertae sedis</taxon>
        <taxon>Mucoromycota</taxon>
        <taxon>Mortierellomycotina</taxon>
        <taxon>Mortierellomycetes</taxon>
        <taxon>Mortierellales</taxon>
        <taxon>Mortierellaceae</taxon>
        <taxon>Linnemannia</taxon>
    </lineage>
</organism>
<dbReference type="InterPro" id="IPR036397">
    <property type="entry name" value="RNaseH_sf"/>
</dbReference>
<dbReference type="EMBL" id="JAAAIM010000092">
    <property type="protein sequence ID" value="KAG0295199.1"/>
    <property type="molecule type" value="Genomic_DNA"/>
</dbReference>
<dbReference type="InterPro" id="IPR040151">
    <property type="entry name" value="Gfd2/YDR514C-like"/>
</dbReference>
<accession>A0ABQ7KCI5</accession>
<name>A0ABQ7KCI5_9FUNG</name>
<dbReference type="Pfam" id="PF21762">
    <property type="entry name" value="DEDDh_C"/>
    <property type="match status" value="1"/>
</dbReference>
<comment type="caution">
    <text evidence="3">The sequence shown here is derived from an EMBL/GenBank/DDBJ whole genome shotgun (WGS) entry which is preliminary data.</text>
</comment>
<sequence>MSNSYLQLLTAMYEWHKECPQDIKQSLEAFFNSKDFLDRPNVFFKGIEDSSKKWVALIAFSGLEDTHRMVCEKLQFAFTPLHAAKNTTFSQVSPAPRLPLPAAYNKFIKDIAKANRLAKAQERLIQWKATLDRATDMVLLAPGVLTTPTEGTTTTGTEAPAMIDLTGIDEDDNNDEADSASAITTGSSVATPSPQDGGMWFISVDIESHEYNHDRILEIGWSIWDSGVHKFMDKHHAISDYRHLKNGKFVADRRDRFMFGTTVWETLQGSIAAFQQDLEKATRRNEHGRFVLIAHDMSSDMKYLSGMGVTFPEGMIQFDTVEMNAARVGDSNAKTGLGKLLDELDIENYCLHNAGNNGYDLHNAGNDAHYTLELFLWLARNNGAQR</sequence>
<dbReference type="InterPro" id="IPR048519">
    <property type="entry name" value="Gfd2/YDR514C-like_C"/>
</dbReference>
<dbReference type="Proteomes" id="UP001194696">
    <property type="component" value="Unassembled WGS sequence"/>
</dbReference>
<dbReference type="InterPro" id="IPR012337">
    <property type="entry name" value="RNaseH-like_sf"/>
</dbReference>